<feature type="region of interest" description="Disordered" evidence="7">
    <location>
        <begin position="60"/>
        <end position="106"/>
    </location>
</feature>
<dbReference type="OrthoDB" id="5587678at2759"/>
<keyword evidence="6" id="KW-0175">Coiled coil</keyword>
<organism evidence="9 10">
    <name type="scientific">Coemansia erecta</name>
    <dbReference type="NCBI Taxonomy" id="147472"/>
    <lineage>
        <taxon>Eukaryota</taxon>
        <taxon>Fungi</taxon>
        <taxon>Fungi incertae sedis</taxon>
        <taxon>Zoopagomycota</taxon>
        <taxon>Kickxellomycotina</taxon>
        <taxon>Kickxellomycetes</taxon>
        <taxon>Kickxellales</taxon>
        <taxon>Kickxellaceae</taxon>
        <taxon>Coemansia</taxon>
    </lineage>
</organism>
<feature type="compositionally biased region" description="Low complexity" evidence="7">
    <location>
        <begin position="301"/>
        <end position="328"/>
    </location>
</feature>
<keyword evidence="4" id="KW-0804">Transcription</keyword>
<dbReference type="PANTHER" id="PTHR46164:SF3">
    <property type="entry name" value="ATF6, ISOFORM C"/>
    <property type="match status" value="1"/>
</dbReference>
<dbReference type="PANTHER" id="PTHR46164">
    <property type="entry name" value="ATF6, ISOFORM C"/>
    <property type="match status" value="1"/>
</dbReference>
<dbReference type="SUPFAM" id="SSF57959">
    <property type="entry name" value="Leucine zipper domain"/>
    <property type="match status" value="1"/>
</dbReference>
<dbReference type="InterPro" id="IPR004827">
    <property type="entry name" value="bZIP"/>
</dbReference>
<dbReference type="InterPro" id="IPR046347">
    <property type="entry name" value="bZIP_sf"/>
</dbReference>
<keyword evidence="10" id="KW-1185">Reference proteome</keyword>
<comment type="subcellular location">
    <subcellularLocation>
        <location evidence="1">Membrane</location>
        <topology evidence="1">Single-pass membrane protein</topology>
    </subcellularLocation>
</comment>
<dbReference type="GO" id="GO:0000981">
    <property type="term" value="F:DNA-binding transcription factor activity, RNA polymerase II-specific"/>
    <property type="evidence" value="ECO:0007669"/>
    <property type="project" value="TreeGrafter"/>
</dbReference>
<evidence type="ECO:0000256" key="1">
    <source>
        <dbReference type="ARBA" id="ARBA00004167"/>
    </source>
</evidence>
<keyword evidence="2" id="KW-0805">Transcription regulation</keyword>
<feature type="region of interest" description="Disordered" evidence="7">
    <location>
        <begin position="1"/>
        <end position="32"/>
    </location>
</feature>
<dbReference type="EMBL" id="JANBOJ010000129">
    <property type="protein sequence ID" value="KAJ1722135.1"/>
    <property type="molecule type" value="Genomic_DNA"/>
</dbReference>
<dbReference type="GO" id="GO:0005634">
    <property type="term" value="C:nucleus"/>
    <property type="evidence" value="ECO:0007669"/>
    <property type="project" value="TreeGrafter"/>
</dbReference>
<keyword evidence="3" id="KW-0238">DNA-binding</keyword>
<comment type="caution">
    <text evidence="9">The sequence shown here is derived from an EMBL/GenBank/DDBJ whole genome shotgun (WGS) entry which is preliminary data.</text>
</comment>
<feature type="non-terminal residue" evidence="9">
    <location>
        <position position="636"/>
    </location>
</feature>
<evidence type="ECO:0000256" key="7">
    <source>
        <dbReference type="SAM" id="MobiDB-lite"/>
    </source>
</evidence>
<accession>A0A9W7XZY2</accession>
<feature type="coiled-coil region" evidence="6">
    <location>
        <begin position="434"/>
        <end position="468"/>
    </location>
</feature>
<evidence type="ECO:0000256" key="3">
    <source>
        <dbReference type="ARBA" id="ARBA00023125"/>
    </source>
</evidence>
<dbReference type="GO" id="GO:0030968">
    <property type="term" value="P:endoplasmic reticulum unfolded protein response"/>
    <property type="evidence" value="ECO:0007669"/>
    <property type="project" value="TreeGrafter"/>
</dbReference>
<dbReference type="PROSITE" id="PS50217">
    <property type="entry name" value="BZIP"/>
    <property type="match status" value="1"/>
</dbReference>
<dbReference type="GO" id="GO:0016020">
    <property type="term" value="C:membrane"/>
    <property type="evidence" value="ECO:0007669"/>
    <property type="project" value="UniProtKB-SubCell"/>
</dbReference>
<feature type="region of interest" description="Disordered" evidence="7">
    <location>
        <begin position="477"/>
        <end position="577"/>
    </location>
</feature>
<feature type="compositionally biased region" description="Low complexity" evidence="7">
    <location>
        <begin position="77"/>
        <end position="88"/>
    </location>
</feature>
<feature type="compositionally biased region" description="Basic and acidic residues" evidence="7">
    <location>
        <begin position="559"/>
        <end position="570"/>
    </location>
</feature>
<evidence type="ECO:0000256" key="5">
    <source>
        <dbReference type="ARBA" id="ARBA00023242"/>
    </source>
</evidence>
<evidence type="ECO:0000259" key="8">
    <source>
        <dbReference type="PROSITE" id="PS50217"/>
    </source>
</evidence>
<proteinExistence type="predicted"/>
<reference evidence="9" key="1">
    <citation type="submission" date="2022-07" db="EMBL/GenBank/DDBJ databases">
        <title>Phylogenomic reconstructions and comparative analyses of Kickxellomycotina fungi.</title>
        <authorList>
            <person name="Reynolds N.K."/>
            <person name="Stajich J.E."/>
            <person name="Barry K."/>
            <person name="Grigoriev I.V."/>
            <person name="Crous P."/>
            <person name="Smith M.E."/>
        </authorList>
    </citation>
    <scope>NUCLEOTIDE SEQUENCE</scope>
    <source>
        <strain evidence="9">NBRC 32514</strain>
    </source>
</reference>
<dbReference type="InterPro" id="IPR051882">
    <property type="entry name" value="ATF_bZIP_TF"/>
</dbReference>
<feature type="compositionally biased region" description="Pro residues" evidence="7">
    <location>
        <begin position="543"/>
        <end position="554"/>
    </location>
</feature>
<evidence type="ECO:0000256" key="6">
    <source>
        <dbReference type="SAM" id="Coils"/>
    </source>
</evidence>
<dbReference type="Pfam" id="PF00170">
    <property type="entry name" value="bZIP_1"/>
    <property type="match status" value="1"/>
</dbReference>
<sequence length="636" mass="64505">MVKAQTQRSKQRRTQDAAQCTGTGTGADGDEHVAVKQELASFADMLSALDGSSASYILGQQQQQTSVVPGGATSPTLSLSSGSGSSSSHAEYNGLSAPPSQHADSSPLSLLSLDLTSVSSHDQALMFPALGSTSFADSAYGGTAEAAALDGWLQQYVNVDAIDAAGSESVLAVDRSSPGLLYASPESPAEGSAELLDQTAVAAIAEALSSDVLASIMSGAPVDVGGELLPFATGLATPLANIAPQETISVEAAGLSRKRPRGVECSAAAAAVSAPTFAATAACAAAAGGETLAGSRRDAGATARASSASPQARSAAAGSARPLAPSPAGHMVRLAPRQSPPLAARPSGGARPGSHTPPGLSVLAKTAQHQAPMHVKAEAPARPQHAAIAPSSLAAQALRESPPAEAAVAQKRQERLIKNRAAALLSRKRKREYMSKLEGDVELLRESNEALARRLEEMERRLGAVTAERDMLRKGSAASAAAATLQPAPAPASSAGPAKKAKTERPAATSPPPPPSSPSPQQKAQASDCMAADGGSREKPGMPCLPAPPLPPLFAPARHASEAASPDKTHPLAARHHPIRPRVSMPAAAPKKPEQRAAGALLMAVLFSFSLFTLPSLYTPDSRLSTGGQQSAGIIP</sequence>
<dbReference type="Gene3D" id="1.20.5.170">
    <property type="match status" value="1"/>
</dbReference>
<evidence type="ECO:0000313" key="9">
    <source>
        <dbReference type="EMBL" id="KAJ1722135.1"/>
    </source>
</evidence>
<evidence type="ECO:0000256" key="2">
    <source>
        <dbReference type="ARBA" id="ARBA00023015"/>
    </source>
</evidence>
<evidence type="ECO:0000256" key="4">
    <source>
        <dbReference type="ARBA" id="ARBA00023163"/>
    </source>
</evidence>
<feature type="region of interest" description="Disordered" evidence="7">
    <location>
        <begin position="298"/>
        <end position="386"/>
    </location>
</feature>
<protein>
    <recommendedName>
        <fullName evidence="8">BZIP domain-containing protein</fullName>
    </recommendedName>
</protein>
<feature type="compositionally biased region" description="Low complexity" evidence="7">
    <location>
        <begin position="477"/>
        <end position="498"/>
    </location>
</feature>
<feature type="domain" description="BZIP" evidence="8">
    <location>
        <begin position="409"/>
        <end position="472"/>
    </location>
</feature>
<evidence type="ECO:0000313" key="10">
    <source>
        <dbReference type="Proteomes" id="UP001149813"/>
    </source>
</evidence>
<keyword evidence="5" id="KW-0539">Nucleus</keyword>
<name>A0A9W7XZY2_9FUNG</name>
<dbReference type="SMART" id="SM00338">
    <property type="entry name" value="BRLZ"/>
    <property type="match status" value="1"/>
</dbReference>
<feature type="compositionally biased region" description="Pro residues" evidence="7">
    <location>
        <begin position="509"/>
        <end position="518"/>
    </location>
</feature>
<dbReference type="AlphaFoldDB" id="A0A9W7XZY2"/>
<dbReference type="Proteomes" id="UP001149813">
    <property type="component" value="Unassembled WGS sequence"/>
</dbReference>
<dbReference type="GO" id="GO:0000978">
    <property type="term" value="F:RNA polymerase II cis-regulatory region sequence-specific DNA binding"/>
    <property type="evidence" value="ECO:0007669"/>
    <property type="project" value="TreeGrafter"/>
</dbReference>
<gene>
    <name evidence="9" type="ORF">LPJ53_003432</name>
</gene>